<dbReference type="EMBL" id="JASPKZ010001251">
    <property type="protein sequence ID" value="KAJ9598144.1"/>
    <property type="molecule type" value="Genomic_DNA"/>
</dbReference>
<gene>
    <name evidence="3" type="ORF">L9F63_026749</name>
</gene>
<dbReference type="AlphaFoldDB" id="A0AAD8AFP0"/>
<dbReference type="InterPro" id="IPR036427">
    <property type="entry name" value="Bromodomain-like_sf"/>
</dbReference>
<feature type="compositionally biased region" description="Basic and acidic residues" evidence="2">
    <location>
        <begin position="118"/>
        <end position="137"/>
    </location>
</feature>
<reference evidence="3" key="2">
    <citation type="submission" date="2023-05" db="EMBL/GenBank/DDBJ databases">
        <authorList>
            <person name="Fouks B."/>
        </authorList>
    </citation>
    <scope>NUCLEOTIDE SEQUENCE</scope>
    <source>
        <strain evidence="3">Stay&amp;Tobe</strain>
        <tissue evidence="3">Testes</tissue>
    </source>
</reference>
<accession>A0AAD8AFP0</accession>
<dbReference type="Proteomes" id="UP001233999">
    <property type="component" value="Unassembled WGS sequence"/>
</dbReference>
<keyword evidence="1" id="KW-0103">Bromodomain</keyword>
<protein>
    <submittedName>
        <fullName evidence="3">Uncharacterized protein</fullName>
    </submittedName>
</protein>
<reference evidence="3" key="1">
    <citation type="journal article" date="2023" name="IScience">
        <title>Live-bearing cockroach genome reveals convergent evolutionary mechanisms linked to viviparity in insects and beyond.</title>
        <authorList>
            <person name="Fouks B."/>
            <person name="Harrison M.C."/>
            <person name="Mikhailova A.A."/>
            <person name="Marchal E."/>
            <person name="English S."/>
            <person name="Carruthers M."/>
            <person name="Jennings E.C."/>
            <person name="Chiamaka E.L."/>
            <person name="Frigard R.A."/>
            <person name="Pippel M."/>
            <person name="Attardo G.M."/>
            <person name="Benoit J.B."/>
            <person name="Bornberg-Bauer E."/>
            <person name="Tobe S.S."/>
        </authorList>
    </citation>
    <scope>NUCLEOTIDE SEQUENCE</scope>
    <source>
        <strain evidence="3">Stay&amp;Tobe</strain>
    </source>
</reference>
<evidence type="ECO:0000313" key="3">
    <source>
        <dbReference type="EMBL" id="KAJ9598144.1"/>
    </source>
</evidence>
<sequence>MYVSIFFVTVGFELFSLDLIKRRLTEDCIADWILFKEDIFACLERARRLSRTDSQVFEDSIELQSYFIRQRLSRAGYDLLRVSAVDVEDVVLILVVGAVEGRNVCRGKQMTMYEGDELCRGEQPEEETETRSSEDSLRSAVGTEINLQG</sequence>
<keyword evidence="4" id="KW-1185">Reference proteome</keyword>
<comment type="caution">
    <text evidence="3">The sequence shown here is derived from an EMBL/GenBank/DDBJ whole genome shotgun (WGS) entry which is preliminary data.</text>
</comment>
<proteinExistence type="predicted"/>
<evidence type="ECO:0000313" key="4">
    <source>
        <dbReference type="Proteomes" id="UP001233999"/>
    </source>
</evidence>
<evidence type="ECO:0000256" key="2">
    <source>
        <dbReference type="SAM" id="MobiDB-lite"/>
    </source>
</evidence>
<feature type="non-terminal residue" evidence="3">
    <location>
        <position position="1"/>
    </location>
</feature>
<feature type="region of interest" description="Disordered" evidence="2">
    <location>
        <begin position="118"/>
        <end position="149"/>
    </location>
</feature>
<dbReference type="SUPFAM" id="SSF47370">
    <property type="entry name" value="Bromodomain"/>
    <property type="match status" value="1"/>
</dbReference>
<organism evidence="3 4">
    <name type="scientific">Diploptera punctata</name>
    <name type="common">Pacific beetle cockroach</name>
    <dbReference type="NCBI Taxonomy" id="6984"/>
    <lineage>
        <taxon>Eukaryota</taxon>
        <taxon>Metazoa</taxon>
        <taxon>Ecdysozoa</taxon>
        <taxon>Arthropoda</taxon>
        <taxon>Hexapoda</taxon>
        <taxon>Insecta</taxon>
        <taxon>Pterygota</taxon>
        <taxon>Neoptera</taxon>
        <taxon>Polyneoptera</taxon>
        <taxon>Dictyoptera</taxon>
        <taxon>Blattodea</taxon>
        <taxon>Blaberoidea</taxon>
        <taxon>Blaberidae</taxon>
        <taxon>Diplopterinae</taxon>
        <taxon>Diploptera</taxon>
    </lineage>
</organism>
<dbReference type="Gene3D" id="1.20.920.10">
    <property type="entry name" value="Bromodomain-like"/>
    <property type="match status" value="1"/>
</dbReference>
<evidence type="ECO:0000256" key="1">
    <source>
        <dbReference type="ARBA" id="ARBA00023117"/>
    </source>
</evidence>
<name>A0AAD8AFP0_DIPPU</name>